<dbReference type="CDD" id="cd00293">
    <property type="entry name" value="USP-like"/>
    <property type="match status" value="1"/>
</dbReference>
<feature type="domain" description="UspA" evidence="1">
    <location>
        <begin position="122"/>
        <end position="254"/>
    </location>
</feature>
<protein>
    <recommendedName>
        <fullName evidence="1">UspA domain-containing protein</fullName>
    </recommendedName>
</protein>
<dbReference type="Gene3D" id="3.40.50.12370">
    <property type="match status" value="1"/>
</dbReference>
<dbReference type="OrthoDB" id="268400at2759"/>
<gene>
    <name evidence="2" type="ORF">Poli38472_007701</name>
</gene>
<evidence type="ECO:0000313" key="2">
    <source>
        <dbReference type="EMBL" id="TMW68029.1"/>
    </source>
</evidence>
<name>A0A8K1CRQ0_PYTOL</name>
<evidence type="ECO:0000313" key="3">
    <source>
        <dbReference type="Proteomes" id="UP000794436"/>
    </source>
</evidence>
<dbReference type="AlphaFoldDB" id="A0A8K1CRQ0"/>
<dbReference type="PRINTS" id="PR01438">
    <property type="entry name" value="UNVRSLSTRESS"/>
</dbReference>
<accession>A0A8K1CRQ0</accession>
<evidence type="ECO:0000259" key="1">
    <source>
        <dbReference type="Pfam" id="PF00582"/>
    </source>
</evidence>
<comment type="caution">
    <text evidence="2">The sequence shown here is derived from an EMBL/GenBank/DDBJ whole genome shotgun (WGS) entry which is preliminary data.</text>
</comment>
<dbReference type="SUPFAM" id="SSF52402">
    <property type="entry name" value="Adenine nucleotide alpha hydrolases-like"/>
    <property type="match status" value="2"/>
</dbReference>
<proteinExistence type="predicted"/>
<dbReference type="Proteomes" id="UP000794436">
    <property type="component" value="Unassembled WGS sequence"/>
</dbReference>
<dbReference type="Pfam" id="PF00582">
    <property type="entry name" value="Usp"/>
    <property type="match status" value="1"/>
</dbReference>
<dbReference type="InterPro" id="IPR006016">
    <property type="entry name" value="UspA"/>
</dbReference>
<dbReference type="InterPro" id="IPR006015">
    <property type="entry name" value="Universal_stress_UspA"/>
</dbReference>
<organism evidence="2 3">
    <name type="scientific">Pythium oligandrum</name>
    <name type="common">Mycoparasitic fungus</name>
    <dbReference type="NCBI Taxonomy" id="41045"/>
    <lineage>
        <taxon>Eukaryota</taxon>
        <taxon>Sar</taxon>
        <taxon>Stramenopiles</taxon>
        <taxon>Oomycota</taxon>
        <taxon>Peronosporomycetes</taxon>
        <taxon>Pythiales</taxon>
        <taxon>Pythiaceae</taxon>
        <taxon>Pythium</taxon>
    </lineage>
</organism>
<sequence>MKDVLALKKLSPALQLSLQLSRVVLVVALGPDVRDETFRDLLVDRPEEILAHASAIEITSVSDAAYEQICRIMEDAEYNPGLAARESEAGFWLDLDTEVAKLRRALEADHDQMRRLLPTTTFCVAIDGSRQSYMAFEITTRLRRQGMIILVTVDEEPGANSIQMPVISSEFVVEEYKAHIGRLRLPRHRVTIETINDVSISTSIATHLLDFSATHHADFLVLGAVGKGGPAIEQLGHVPRDVLRFATQPVIIVPPAPVNALPARSYTFVVALDHSSVGYKCLNAALKLMRPSDSLCLVHFYKKPIAGSYDEVPFASYNEFLETAKVQGRLDILAMEPRTTTAESLHDYVRKVNAAYLIMGLHGTTNGAQYDKQSSPGELENVIGRVASSILFSPHCALCLCP</sequence>
<keyword evidence="3" id="KW-1185">Reference proteome</keyword>
<dbReference type="EMBL" id="SPLM01000003">
    <property type="protein sequence ID" value="TMW68029.1"/>
    <property type="molecule type" value="Genomic_DNA"/>
</dbReference>
<reference evidence="2" key="1">
    <citation type="submission" date="2019-03" db="EMBL/GenBank/DDBJ databases">
        <title>Long read genome sequence of the mycoparasitic Pythium oligandrum ATCC 38472 isolated from sugarbeet rhizosphere.</title>
        <authorList>
            <person name="Gaulin E."/>
        </authorList>
    </citation>
    <scope>NUCLEOTIDE SEQUENCE</scope>
    <source>
        <strain evidence="2">ATCC 38472_TT</strain>
    </source>
</reference>